<dbReference type="AlphaFoldDB" id="A0A3G6J8W4"/>
<accession>A0A3G6J8W4</accession>
<gene>
    <name evidence="1" type="ORF">CCHOA_04600</name>
</gene>
<evidence type="ECO:0000313" key="2">
    <source>
        <dbReference type="Proteomes" id="UP000269019"/>
    </source>
</evidence>
<organism evidence="1 2">
    <name type="scientific">Corynebacterium choanae</name>
    <dbReference type="NCBI Taxonomy" id="1862358"/>
    <lineage>
        <taxon>Bacteria</taxon>
        <taxon>Bacillati</taxon>
        <taxon>Actinomycetota</taxon>
        <taxon>Actinomycetes</taxon>
        <taxon>Mycobacteriales</taxon>
        <taxon>Corynebacteriaceae</taxon>
        <taxon>Corynebacterium</taxon>
    </lineage>
</organism>
<sequence length="42" mass="4569">MSQTPQLCDVLTKLVTTGNTMVQRTLGMWLTVGQAAKSFAIK</sequence>
<dbReference type="EMBL" id="CP033896">
    <property type="protein sequence ID" value="AZA13328.1"/>
    <property type="molecule type" value="Genomic_DNA"/>
</dbReference>
<dbReference type="RefSeq" id="WP_281273280.1">
    <property type="nucleotide sequence ID" value="NZ_CP033896.1"/>
</dbReference>
<dbReference type="Proteomes" id="UP000269019">
    <property type="component" value="Chromosome"/>
</dbReference>
<protein>
    <submittedName>
        <fullName evidence="1">Uncharacterized protein</fullName>
    </submittedName>
</protein>
<keyword evidence="2" id="KW-1185">Reference proteome</keyword>
<evidence type="ECO:0000313" key="1">
    <source>
        <dbReference type="EMBL" id="AZA13328.1"/>
    </source>
</evidence>
<name>A0A3G6J8W4_9CORY</name>
<dbReference type="KEGG" id="ccho:CCHOA_04600"/>
<proteinExistence type="predicted"/>
<reference evidence="1 2" key="1">
    <citation type="submission" date="2018-11" db="EMBL/GenBank/DDBJ databases">
        <authorList>
            <person name="Kleinhagauer T."/>
            <person name="Glaeser S.P."/>
            <person name="Spergser J."/>
            <person name="Ruckert C."/>
            <person name="Kaempfer P."/>
            <person name="Busse H.-J."/>
        </authorList>
    </citation>
    <scope>NUCLEOTIDE SEQUENCE [LARGE SCALE GENOMIC DNA]</scope>
    <source>
        <strain evidence="1 2">200CH</strain>
    </source>
</reference>